<dbReference type="OrthoDB" id="128763at2759"/>
<dbReference type="EMBL" id="BSXW01000339">
    <property type="protein sequence ID" value="GMF19311.1"/>
    <property type="molecule type" value="Genomic_DNA"/>
</dbReference>
<proteinExistence type="predicted"/>
<gene>
    <name evidence="1" type="ORF">Plil01_000736400</name>
</gene>
<evidence type="ECO:0000313" key="2">
    <source>
        <dbReference type="Proteomes" id="UP001165083"/>
    </source>
</evidence>
<comment type="caution">
    <text evidence="1">The sequence shown here is derived from an EMBL/GenBank/DDBJ whole genome shotgun (WGS) entry which is preliminary data.</text>
</comment>
<evidence type="ECO:0000313" key="1">
    <source>
        <dbReference type="EMBL" id="GMF19311.1"/>
    </source>
</evidence>
<sequence>MTTQGVALVPGVNGDISGIGALSCSSLTVNGSAITSAPSYVLSITPRSAVANKALVLNGTSDISGINSLSASSLTGTLQTAAQPNITSVGTLTGLTIGASQPNITSLGTLGSLTVSGNASVGLLTIGGTPISSAAAELNYLSGIAPGMASASEALVLNSSNAISGIGQTGYIINTTLDVSPTATMDKYLITLKNSSGSDAVLQGIAMLSSSIANTDSYTPGASITFQRSSGGGTAAHELLFNIKAGSSSTGAYAEALRIKYDFRMISKGGIKINPPASQTLGAVSATNPLFWSGGSSRNFGWRLIDNNTISTLSYSYGGSYNDVITWNHNAGQPIYSISGLDNMQVINDNSTIIIYINNCDRCGINHTSREATLHVGGQVWSSSGGFHTKANGIGGTYIFRVPATRNTSVWALIAQRLLELDSEHMIVLSHSLQLHATEDHTQMLRMRG</sequence>
<reference evidence="1" key="1">
    <citation type="submission" date="2023-04" db="EMBL/GenBank/DDBJ databases">
        <title>Phytophthora lilii NBRC 32176.</title>
        <authorList>
            <person name="Ichikawa N."/>
            <person name="Sato H."/>
            <person name="Tonouchi N."/>
        </authorList>
    </citation>
    <scope>NUCLEOTIDE SEQUENCE</scope>
    <source>
        <strain evidence="1">NBRC 32176</strain>
    </source>
</reference>
<name>A0A9W6TT45_9STRA</name>
<accession>A0A9W6TT45</accession>
<keyword evidence="2" id="KW-1185">Reference proteome</keyword>
<organism evidence="1 2">
    <name type="scientific">Phytophthora lilii</name>
    <dbReference type="NCBI Taxonomy" id="2077276"/>
    <lineage>
        <taxon>Eukaryota</taxon>
        <taxon>Sar</taxon>
        <taxon>Stramenopiles</taxon>
        <taxon>Oomycota</taxon>
        <taxon>Peronosporomycetes</taxon>
        <taxon>Peronosporales</taxon>
        <taxon>Peronosporaceae</taxon>
        <taxon>Phytophthora</taxon>
    </lineage>
</organism>
<dbReference type="Proteomes" id="UP001165083">
    <property type="component" value="Unassembled WGS sequence"/>
</dbReference>
<dbReference type="AlphaFoldDB" id="A0A9W6TT45"/>
<protein>
    <submittedName>
        <fullName evidence="1">Unnamed protein product</fullName>
    </submittedName>
</protein>